<gene>
    <name evidence="2" type="ORF">GCM10022378_04840</name>
</gene>
<dbReference type="RefSeq" id="WP_344701067.1">
    <property type="nucleotide sequence ID" value="NZ_BAABCK010000013.1"/>
</dbReference>
<keyword evidence="3" id="KW-1185">Reference proteome</keyword>
<name>A0ABP7EF31_9STAP</name>
<proteinExistence type="predicted"/>
<sequence length="151" mass="16413">MHILPTLSTFFIILSAIFMAVGISRVKKGEVEAHQKMMTLAATSALLFFIIYASRTAFIGNTAFGGPDALVPYYTAFLIFHITLATGGGLLGGIQVYLGYKNKLSKHRKLAPWASTIWFATAITGTMVYILLYILYPGGETTSLIKAILQG</sequence>
<protein>
    <submittedName>
        <fullName evidence="2">DUF420 domain-containing protein</fullName>
    </submittedName>
</protein>
<evidence type="ECO:0000313" key="2">
    <source>
        <dbReference type="EMBL" id="GAA3717670.1"/>
    </source>
</evidence>
<evidence type="ECO:0000313" key="3">
    <source>
        <dbReference type="Proteomes" id="UP001500920"/>
    </source>
</evidence>
<feature type="transmembrane region" description="Helical" evidence="1">
    <location>
        <begin position="110"/>
        <end position="136"/>
    </location>
</feature>
<accession>A0ABP7EF31</accession>
<feature type="transmembrane region" description="Helical" evidence="1">
    <location>
        <begin position="6"/>
        <end position="26"/>
    </location>
</feature>
<keyword evidence="1" id="KW-0812">Transmembrane</keyword>
<feature type="transmembrane region" description="Helical" evidence="1">
    <location>
        <begin position="38"/>
        <end position="59"/>
    </location>
</feature>
<dbReference type="PANTHER" id="PTHR37692">
    <property type="entry name" value="HYPOTHETICAL MEMBRANE SPANNING PROTEIN"/>
    <property type="match status" value="1"/>
</dbReference>
<dbReference type="Proteomes" id="UP001500920">
    <property type="component" value="Unassembled WGS sequence"/>
</dbReference>
<dbReference type="Pfam" id="PF04238">
    <property type="entry name" value="DUF420"/>
    <property type="match status" value="1"/>
</dbReference>
<comment type="caution">
    <text evidence="2">The sequence shown here is derived from an EMBL/GenBank/DDBJ whole genome shotgun (WGS) entry which is preliminary data.</text>
</comment>
<keyword evidence="1" id="KW-1133">Transmembrane helix</keyword>
<evidence type="ECO:0000256" key="1">
    <source>
        <dbReference type="SAM" id="Phobius"/>
    </source>
</evidence>
<feature type="transmembrane region" description="Helical" evidence="1">
    <location>
        <begin position="71"/>
        <end position="98"/>
    </location>
</feature>
<dbReference type="InterPro" id="IPR007352">
    <property type="entry name" value="DUF420"/>
</dbReference>
<reference evidence="3" key="1">
    <citation type="journal article" date="2019" name="Int. J. Syst. Evol. Microbiol.">
        <title>The Global Catalogue of Microorganisms (GCM) 10K type strain sequencing project: providing services to taxonomists for standard genome sequencing and annotation.</title>
        <authorList>
            <consortium name="The Broad Institute Genomics Platform"/>
            <consortium name="The Broad Institute Genome Sequencing Center for Infectious Disease"/>
            <person name="Wu L."/>
            <person name="Ma J."/>
        </authorList>
    </citation>
    <scope>NUCLEOTIDE SEQUENCE [LARGE SCALE GENOMIC DNA]</scope>
    <source>
        <strain evidence="3">JCM 16981</strain>
    </source>
</reference>
<dbReference type="PANTHER" id="PTHR37692:SF1">
    <property type="entry name" value="DUF420 DOMAIN-CONTAINING PROTEIN"/>
    <property type="match status" value="1"/>
</dbReference>
<keyword evidence="1" id="KW-0472">Membrane</keyword>
<dbReference type="EMBL" id="BAABCK010000013">
    <property type="protein sequence ID" value="GAA3717670.1"/>
    <property type="molecule type" value="Genomic_DNA"/>
</dbReference>
<organism evidence="2 3">
    <name type="scientific">Salinicoccus jeotgali</name>
    <dbReference type="NCBI Taxonomy" id="381634"/>
    <lineage>
        <taxon>Bacteria</taxon>
        <taxon>Bacillati</taxon>
        <taxon>Bacillota</taxon>
        <taxon>Bacilli</taxon>
        <taxon>Bacillales</taxon>
        <taxon>Staphylococcaceae</taxon>
        <taxon>Salinicoccus</taxon>
    </lineage>
</organism>